<dbReference type="eggNOG" id="ENOG5034BVX">
    <property type="taxonomic scope" value="Bacteria"/>
</dbReference>
<evidence type="ECO:0000259" key="3">
    <source>
        <dbReference type="Pfam" id="PF07589"/>
    </source>
</evidence>
<dbReference type="Pfam" id="PF07589">
    <property type="entry name" value="PEP-CTERM"/>
    <property type="match status" value="1"/>
</dbReference>
<keyword evidence="2" id="KW-0732">Signal</keyword>
<dbReference type="RefSeq" id="WP_013234732.1">
    <property type="nucleotide sequence ID" value="NC_014323.1"/>
</dbReference>
<gene>
    <name evidence="4" type="ordered locus">Hsero_2758</name>
</gene>
<dbReference type="HOGENOM" id="CLU_1218412_0_0_4"/>
<sequence length="227" mass="23724">MKKQIFSIVAAILACVAMSLHAPAQAGAILNTNWQSAAFNLASIDDDTTLSFHGFNLGLGSLIGVVMKFSLSETLYDRVFNLGSKASNIGNPSQIFATSIITVSGPLGLQSVNQLSTTPFRGKVPSGLSTIATASLSNHQVAPVQLNGTPASLASYIGANHQVTISVDGLGVQSGSLARNVLTGYDGTASGVVYLRYIYQVPEPAILALFGLGLLLLGVMSWRRRQG</sequence>
<keyword evidence="5" id="KW-1185">Reference proteome</keyword>
<organism evidence="4 5">
    <name type="scientific">Herbaspirillum seropedicae (strain SmR1)</name>
    <dbReference type="NCBI Taxonomy" id="757424"/>
    <lineage>
        <taxon>Bacteria</taxon>
        <taxon>Pseudomonadati</taxon>
        <taxon>Pseudomonadota</taxon>
        <taxon>Betaproteobacteria</taxon>
        <taxon>Burkholderiales</taxon>
        <taxon>Oxalobacteraceae</taxon>
        <taxon>Herbaspirillum</taxon>
    </lineage>
</organism>
<feature type="transmembrane region" description="Helical" evidence="1">
    <location>
        <begin position="50"/>
        <end position="71"/>
    </location>
</feature>
<keyword evidence="1" id="KW-0812">Transmembrane</keyword>
<evidence type="ECO:0000313" key="5">
    <source>
        <dbReference type="Proteomes" id="UP000000329"/>
    </source>
</evidence>
<dbReference type="KEGG" id="hse:Hsero_2758"/>
<dbReference type="Proteomes" id="UP000000329">
    <property type="component" value="Chromosome"/>
</dbReference>
<evidence type="ECO:0000256" key="2">
    <source>
        <dbReference type="SAM" id="SignalP"/>
    </source>
</evidence>
<feature type="domain" description="Ice-binding protein C-terminal" evidence="3">
    <location>
        <begin position="200"/>
        <end position="225"/>
    </location>
</feature>
<dbReference type="GeneID" id="29393915"/>
<dbReference type="PROSITE" id="PS51257">
    <property type="entry name" value="PROKAR_LIPOPROTEIN"/>
    <property type="match status" value="1"/>
</dbReference>
<name>D8IYR9_HERSS</name>
<dbReference type="InterPro" id="IPR013424">
    <property type="entry name" value="Ice-binding_C"/>
</dbReference>
<keyword evidence="1" id="KW-1133">Transmembrane helix</keyword>
<protein>
    <recommendedName>
        <fullName evidence="3">Ice-binding protein C-terminal domain-containing protein</fullName>
    </recommendedName>
</protein>
<accession>D8IYR9</accession>
<dbReference type="EMBL" id="CP002039">
    <property type="protein sequence ID" value="ADJ64254.1"/>
    <property type="molecule type" value="Genomic_DNA"/>
</dbReference>
<feature type="signal peptide" evidence="2">
    <location>
        <begin position="1"/>
        <end position="26"/>
    </location>
</feature>
<proteinExistence type="predicted"/>
<feature type="transmembrane region" description="Helical" evidence="1">
    <location>
        <begin position="205"/>
        <end position="222"/>
    </location>
</feature>
<keyword evidence="1" id="KW-0472">Membrane</keyword>
<dbReference type="NCBIfam" id="NF033208">
    <property type="entry name" value="choice_anch_E"/>
    <property type="match status" value="1"/>
</dbReference>
<feature type="chain" id="PRO_5003115662" description="Ice-binding protein C-terminal domain-containing protein" evidence="2">
    <location>
        <begin position="27"/>
        <end position="227"/>
    </location>
</feature>
<dbReference type="NCBIfam" id="TIGR02595">
    <property type="entry name" value="PEP_CTERM"/>
    <property type="match status" value="1"/>
</dbReference>
<evidence type="ECO:0000256" key="1">
    <source>
        <dbReference type="SAM" id="Phobius"/>
    </source>
</evidence>
<evidence type="ECO:0000313" key="4">
    <source>
        <dbReference type="EMBL" id="ADJ64254.1"/>
    </source>
</evidence>
<dbReference type="AlphaFoldDB" id="D8IYR9"/>
<reference evidence="4 5" key="1">
    <citation type="submission" date="2010-04" db="EMBL/GenBank/DDBJ databases">
        <title>The genome of Herbaspirillum seropedicae SmR1, an endophytic, nitrogen-fixing, plant-growth promoting beta-Proteobacteria.</title>
        <authorList>
            <person name="Pedrosa F.O."/>
            <person name="Monteiro R.A."/>
            <person name="Wassem R."/>
            <person name="Cruz L.M."/>
            <person name="Ayub R.A."/>
            <person name="Colauto N.B."/>
            <person name="Fernandez M.A."/>
            <person name="Fungaro M.H.P."/>
            <person name="Grisard E.C."/>
            <person name="Hungria M."/>
            <person name="Madeira H.M.F."/>
            <person name="Nodari R.O."/>
            <person name="Osaku C.A."/>
            <person name="Petzl-Erler M.L."/>
            <person name="Terenzi H."/>
            <person name="Vieira L.G.E."/>
            <person name="Almeida M.I.M."/>
            <person name="Alves L.R."/>
            <person name="Arantes O.M.N."/>
            <person name="Balsanelli E."/>
            <person name="Barcellos F.G."/>
            <person name="Baura V.A."/>
            <person name="Binde D.R."/>
            <person name="Campo R.J."/>
            <person name="Chubatsu L.S."/>
            <person name="Chueire L.M.O."/>
            <person name="Ciferri R.R."/>
            <person name="Correa L.C."/>
            <person name="da Conceicao Silva J.L."/>
            <person name="Dabul A.N.G."/>
            <person name="Dambros B.P."/>
            <person name="Faoro H."/>
            <person name="Favetti A."/>
            <person name="Friedermann G."/>
            <person name="Furlaneto M.C."/>
            <person name="Gasques L.S."/>
            <person name="Gimenes C.C.T."/>
            <person name="Gioppo N.M.R."/>
            <person name="Glienke-Blanco C."/>
            <person name="Godoy L.P."/>
            <person name="Guerra M.P."/>
            <person name="Karp S."/>
            <person name="Kava-Cordeiro V."/>
            <person name="Margarido V.P."/>
            <person name="Mathioni S.M."/>
            <person name="Menck-Soares M.A."/>
            <person name="Murace N.K."/>
            <person name="Nicolas M.F."/>
            <person name="Oliveira C.E.C."/>
            <person name="Pagnan N.A.B."/>
            <person name="Pamphile J.A."/>
            <person name="Patussi E.V."/>
            <person name="Pereira L.F.P."/>
            <person name="Pereira-Ferrari L."/>
            <person name="Pinto F.G.S."/>
            <person name="Precoma C."/>
            <person name="Prioli A.J."/>
            <person name="Prioli S.M.A.P."/>
            <person name="Raittz R.T."/>
            <person name="Ramos H.J.O."/>
            <person name="Ribeiro E.M.S.F."/>
            <person name="Rigo L.U."/>
            <person name="Rocha C.L.M.S.C."/>
            <person name="Rocha S.N."/>
            <person name="Santos K."/>
            <person name="Satori D."/>
            <person name="Silva A.G."/>
            <person name="Simao R.C.G."/>
            <person name="Soares M.A.M."/>
            <person name="Souza E.M."/>
            <person name="Steffens M.B.R."/>
            <person name="Steindel M."/>
            <person name="Tadra-Sfeir M.Z."/>
            <person name="Takahashi E.K."/>
            <person name="Torres R.A."/>
            <person name="Valle J.S."/>
            <person name="Vernal J.I."/>
            <person name="Vilas-Boas L.A."/>
            <person name="Watanabe M.A.E."/>
            <person name="Weiss V.A."/>
            <person name="Yates M.A."/>
            <person name="Souza E.M."/>
        </authorList>
    </citation>
    <scope>NUCLEOTIDE SEQUENCE [LARGE SCALE GENOMIC DNA]</scope>
    <source>
        <strain evidence="4 5">SmR1</strain>
    </source>
</reference>